<dbReference type="EMBL" id="CAMPGE010004344">
    <property type="protein sequence ID" value="CAI2363189.1"/>
    <property type="molecule type" value="Genomic_DNA"/>
</dbReference>
<protein>
    <submittedName>
        <fullName evidence="1">Uncharacterized protein</fullName>
    </submittedName>
</protein>
<proteinExistence type="predicted"/>
<keyword evidence="2" id="KW-1185">Reference proteome</keyword>
<comment type="caution">
    <text evidence="1">The sequence shown here is derived from an EMBL/GenBank/DDBJ whole genome shotgun (WGS) entry which is preliminary data.</text>
</comment>
<gene>
    <name evidence="1" type="ORF">ECRASSUSDP1_LOCUS4519</name>
</gene>
<accession>A0AAD1UAC5</accession>
<dbReference type="AlphaFoldDB" id="A0AAD1UAC5"/>
<name>A0AAD1UAC5_EUPCR</name>
<evidence type="ECO:0000313" key="2">
    <source>
        <dbReference type="Proteomes" id="UP001295684"/>
    </source>
</evidence>
<organism evidence="1 2">
    <name type="scientific">Euplotes crassus</name>
    <dbReference type="NCBI Taxonomy" id="5936"/>
    <lineage>
        <taxon>Eukaryota</taxon>
        <taxon>Sar</taxon>
        <taxon>Alveolata</taxon>
        <taxon>Ciliophora</taxon>
        <taxon>Intramacronucleata</taxon>
        <taxon>Spirotrichea</taxon>
        <taxon>Hypotrichia</taxon>
        <taxon>Euplotida</taxon>
        <taxon>Euplotidae</taxon>
        <taxon>Moneuplotes</taxon>
    </lineage>
</organism>
<sequence length="557" mass="65363">MLISKMTQAFTKIGALCSIVSYTGLTPKSHIFLTESNKSIKAFFLHFQDELFIASKKKKYMVNMSNLDYDVMKKYTEELYAEYVINLAVSKSHFLPGVSRFLGEVQPLRIVRFHELSVKENLYDCFILLAAWHNLRPVKEMRRILRVVKKEHFSQNGFIRLKSDQIDENNFDDWETLRDDGDDVPHWKLKIDLSSRMNQNIRGLKCSTKFLCISTEEFHPAYEFLKIDNDSLFRGLRGIHFILPDDASATNIIEVDRWFKKFRMSNTRKISNVTCYRSFKKAIHHSKWCTHLSMSSLSDIMICNGVLNYTYKSVIYRIEAEQLCFQINASDIDPILQEAGYIPCSPGIIKLVSISNWKKYRLRNPTRHLRNMFKDEDDIILFKNRRLEATLECCDLFCAPVINAYQYLQVKNLKRIKNSGDISLFNHFEVKESLMGTSIILEITDPNLAFNLDEFRRLRFNNIRDFEWSVNITSFVNNTDEYVNACKILFEKSPILRKVSFSIIVECGASILYWLTRKSFKDGSLERIKSCHTSSQLQLILRNYHCKWEMLPDFICR</sequence>
<dbReference type="Proteomes" id="UP001295684">
    <property type="component" value="Unassembled WGS sequence"/>
</dbReference>
<reference evidence="1" key="1">
    <citation type="submission" date="2023-07" db="EMBL/GenBank/DDBJ databases">
        <authorList>
            <consortium name="AG Swart"/>
            <person name="Singh M."/>
            <person name="Singh A."/>
            <person name="Seah K."/>
            <person name="Emmerich C."/>
        </authorList>
    </citation>
    <scope>NUCLEOTIDE SEQUENCE</scope>
    <source>
        <strain evidence="1">DP1</strain>
    </source>
</reference>
<evidence type="ECO:0000313" key="1">
    <source>
        <dbReference type="EMBL" id="CAI2363189.1"/>
    </source>
</evidence>